<feature type="region of interest" description="Disordered" evidence="1">
    <location>
        <begin position="1"/>
        <end position="39"/>
    </location>
</feature>
<accession>A0A8S4GC75</accession>
<keyword evidence="3" id="KW-1185">Reference proteome</keyword>
<evidence type="ECO:0000313" key="2">
    <source>
        <dbReference type="EMBL" id="CAG9137481.1"/>
    </source>
</evidence>
<feature type="compositionally biased region" description="Pro residues" evidence="1">
    <location>
        <begin position="11"/>
        <end position="37"/>
    </location>
</feature>
<dbReference type="AlphaFoldDB" id="A0A8S4GC75"/>
<protein>
    <submittedName>
        <fullName evidence="2">(diamondback moth) hypothetical protein</fullName>
    </submittedName>
</protein>
<gene>
    <name evidence="2" type="ORF">PLXY2_LOCUS15732</name>
</gene>
<dbReference type="Proteomes" id="UP000653454">
    <property type="component" value="Unassembled WGS sequence"/>
</dbReference>
<dbReference type="EMBL" id="CAJHNJ030000251">
    <property type="protein sequence ID" value="CAG9137481.1"/>
    <property type="molecule type" value="Genomic_DNA"/>
</dbReference>
<reference evidence="2" key="1">
    <citation type="submission" date="2020-11" db="EMBL/GenBank/DDBJ databases">
        <authorList>
            <person name="Whiteford S."/>
        </authorList>
    </citation>
    <scope>NUCLEOTIDE SEQUENCE</scope>
</reference>
<evidence type="ECO:0000313" key="3">
    <source>
        <dbReference type="Proteomes" id="UP000653454"/>
    </source>
</evidence>
<evidence type="ECO:0000256" key="1">
    <source>
        <dbReference type="SAM" id="MobiDB-lite"/>
    </source>
</evidence>
<sequence>MNDVHDSDSNPIPPGNPLPVMPYPITLGPPPATPNPPQVTAFRPPNAREYHFLDIEIRYGLMQIFNIGGIHVKCRKT</sequence>
<organism evidence="2 3">
    <name type="scientific">Plutella xylostella</name>
    <name type="common">Diamondback moth</name>
    <name type="synonym">Plutella maculipennis</name>
    <dbReference type="NCBI Taxonomy" id="51655"/>
    <lineage>
        <taxon>Eukaryota</taxon>
        <taxon>Metazoa</taxon>
        <taxon>Ecdysozoa</taxon>
        <taxon>Arthropoda</taxon>
        <taxon>Hexapoda</taxon>
        <taxon>Insecta</taxon>
        <taxon>Pterygota</taxon>
        <taxon>Neoptera</taxon>
        <taxon>Endopterygota</taxon>
        <taxon>Lepidoptera</taxon>
        <taxon>Glossata</taxon>
        <taxon>Ditrysia</taxon>
        <taxon>Yponomeutoidea</taxon>
        <taxon>Plutellidae</taxon>
        <taxon>Plutella</taxon>
    </lineage>
</organism>
<proteinExistence type="predicted"/>
<comment type="caution">
    <text evidence="2">The sequence shown here is derived from an EMBL/GenBank/DDBJ whole genome shotgun (WGS) entry which is preliminary data.</text>
</comment>
<name>A0A8S4GC75_PLUXY</name>